<dbReference type="Proteomes" id="UP001193081">
    <property type="component" value="Unassembled WGS sequence"/>
</dbReference>
<keyword evidence="2" id="KW-1185">Reference proteome</keyword>
<evidence type="ECO:0000313" key="1">
    <source>
        <dbReference type="EMBL" id="MBP1467373.1"/>
    </source>
</evidence>
<protein>
    <submittedName>
        <fullName evidence="1">Uncharacterized protein</fullName>
    </submittedName>
</protein>
<accession>A0ABS4DD57</accession>
<comment type="caution">
    <text evidence="1">The sequence shown here is derived from an EMBL/GenBank/DDBJ whole genome shotgun (WGS) entry which is preliminary data.</text>
</comment>
<reference evidence="1 2" key="1">
    <citation type="submission" date="2021-03" db="EMBL/GenBank/DDBJ databases">
        <authorList>
            <person name="Grouzdev D.S."/>
        </authorList>
    </citation>
    <scope>NUCLEOTIDE SEQUENCE [LARGE SCALE GENOMIC DNA]</scope>
    <source>
        <strain evidence="1 2">M50-1</strain>
    </source>
</reference>
<proteinExistence type="predicted"/>
<gene>
    <name evidence="1" type="ORF">EYB53_016795</name>
</gene>
<dbReference type="RefSeq" id="WP_135479575.1">
    <property type="nucleotide sequence ID" value="NZ_SIJK02000033.1"/>
</dbReference>
<dbReference type="EMBL" id="SIJK02000033">
    <property type="protein sequence ID" value="MBP1467373.1"/>
    <property type="molecule type" value="Genomic_DNA"/>
</dbReference>
<sequence>MTALLEQALAEMQRLSPVQQDAIAALILEELADDARWDQAFAQSSDALARLAQKARAEQQAGKAKLMGFDDL</sequence>
<name>A0ABS4DD57_9CHLR</name>
<organism evidence="1 2">
    <name type="scientific">Candidatus Chloroploca mongolica</name>
    <dbReference type="NCBI Taxonomy" id="2528176"/>
    <lineage>
        <taxon>Bacteria</taxon>
        <taxon>Bacillati</taxon>
        <taxon>Chloroflexota</taxon>
        <taxon>Chloroflexia</taxon>
        <taxon>Chloroflexales</taxon>
        <taxon>Chloroflexineae</taxon>
        <taxon>Oscillochloridaceae</taxon>
        <taxon>Candidatus Chloroploca</taxon>
    </lineage>
</organism>
<evidence type="ECO:0000313" key="2">
    <source>
        <dbReference type="Proteomes" id="UP001193081"/>
    </source>
</evidence>